<sequence length="782" mass="89001">MAKWRTKAYDRLSRSRLPVYFSLVVLLVVLMLILPIYWIYSDRLKNQITRINESLIEQVQSTYDGLLQEVDRTSVRLAENINVNRFIFLEKNGLFDSEEERQLFLKELYGVIASEQKFYANIGNIYLYIPLTGVIVTSDAVMPLSSFLDRDYVAREAAGRTSSSWSEVRTSKARLVSGYPTEEQVVTLHRSLTNDGLTSDAILFIDVRMNLFKQSGSFRSSYPLALLVAGESGRLIYAESGGLDDGGKLVEAYSNGSLNESQYLYSVAQSGYNSWIYTVIVPKQWLFAPMQFISRMTFVLAVVVLMFGLLVSLYFSRRFHRPLEAALAQWRGRSGGAPDPKVASDSLQESIRSLVRSTISYANLIDANRGTIRNAVLMDLLRNNEWPAEMPIGLAARRGARFYQAIACVRDETAELNERDKGLVQYAVHNLARETFAASGADARCGMEVVTIDDNSFGMLLFGLPGEGDELSEREAHEWLCLLQEQLRPYPQFAWSFGIGRRYADDERISQSYRESQLAVQYRIYRGKGSIIPFDELQIDDSRLTASSDDWQKHKDKIISAIRSRDAEAARHSVLQWCEWMERLPRGRRNQIEWSRIYYTGYSVFTEIEKLIYDLNMDRAAIYLDDLSFVALMESNPTIVEIRQLLIKTCERMIACLDAQPSAAKSSYVAAIADYLRTEYRDPQMSLESTAERFGMNPSYLGQLLKKEMNRTFLQFLSEVRIERAKQLLADPNVQIQDVAACVGYGNRSTFIRIFKAQVGSTPSDYRNRTLLGAKGEHTTHG</sequence>
<evidence type="ECO:0000256" key="2">
    <source>
        <dbReference type="ARBA" id="ARBA00023125"/>
    </source>
</evidence>
<keyword evidence="4" id="KW-1133">Transmembrane helix</keyword>
<keyword evidence="3" id="KW-0804">Transcription</keyword>
<dbReference type="PANTHER" id="PTHR43280:SF2">
    <property type="entry name" value="HTH-TYPE TRANSCRIPTIONAL REGULATOR EXSA"/>
    <property type="match status" value="1"/>
</dbReference>
<feature type="transmembrane region" description="Helical" evidence="4">
    <location>
        <begin position="292"/>
        <end position="315"/>
    </location>
</feature>
<dbReference type="GO" id="GO:0043565">
    <property type="term" value="F:sequence-specific DNA binding"/>
    <property type="evidence" value="ECO:0007669"/>
    <property type="project" value="InterPro"/>
</dbReference>
<proteinExistence type="predicted"/>
<keyword evidence="4" id="KW-0812">Transmembrane</keyword>
<reference evidence="6 7" key="1">
    <citation type="submission" date="2019-04" db="EMBL/GenBank/DDBJ databases">
        <title>Cohnella sp. nov. isolated from preserved vegetables.</title>
        <authorList>
            <person name="Lin S.-Y."/>
            <person name="Hung M.-H."/>
            <person name="Young C.-C."/>
        </authorList>
    </citation>
    <scope>NUCLEOTIDE SEQUENCE [LARGE SCALE GENOMIC DNA]</scope>
    <source>
        <strain evidence="6 7">CC-MHH1044</strain>
    </source>
</reference>
<dbReference type="GO" id="GO:0003700">
    <property type="term" value="F:DNA-binding transcription factor activity"/>
    <property type="evidence" value="ECO:0007669"/>
    <property type="project" value="InterPro"/>
</dbReference>
<gene>
    <name evidence="6" type="ORF">E6C55_19765</name>
</gene>
<dbReference type="SUPFAM" id="SSF46689">
    <property type="entry name" value="Homeodomain-like"/>
    <property type="match status" value="1"/>
</dbReference>
<dbReference type="Gene3D" id="1.10.10.60">
    <property type="entry name" value="Homeodomain-like"/>
    <property type="match status" value="2"/>
</dbReference>
<comment type="caution">
    <text evidence="6">The sequence shown here is derived from an EMBL/GenBank/DDBJ whole genome shotgun (WGS) entry which is preliminary data.</text>
</comment>
<dbReference type="RefSeq" id="WP_136371542.1">
    <property type="nucleotide sequence ID" value="NZ_SSOB01000026.1"/>
</dbReference>
<dbReference type="InterPro" id="IPR020449">
    <property type="entry name" value="Tscrpt_reg_AraC-type_HTH"/>
</dbReference>
<keyword evidence="1" id="KW-0805">Transcription regulation</keyword>
<evidence type="ECO:0000259" key="5">
    <source>
        <dbReference type="PROSITE" id="PS01124"/>
    </source>
</evidence>
<dbReference type="PANTHER" id="PTHR43280">
    <property type="entry name" value="ARAC-FAMILY TRANSCRIPTIONAL REGULATOR"/>
    <property type="match status" value="1"/>
</dbReference>
<keyword evidence="4" id="KW-0472">Membrane</keyword>
<name>A0A4V3WEG8_9BACL</name>
<dbReference type="InterPro" id="IPR018060">
    <property type="entry name" value="HTH_AraC"/>
</dbReference>
<dbReference type="PROSITE" id="PS00041">
    <property type="entry name" value="HTH_ARAC_FAMILY_1"/>
    <property type="match status" value="1"/>
</dbReference>
<dbReference type="PROSITE" id="PS01124">
    <property type="entry name" value="HTH_ARAC_FAMILY_2"/>
    <property type="match status" value="1"/>
</dbReference>
<evidence type="ECO:0000256" key="3">
    <source>
        <dbReference type="ARBA" id="ARBA00023163"/>
    </source>
</evidence>
<dbReference type="EMBL" id="SSOB01000026">
    <property type="protein sequence ID" value="THF76265.1"/>
    <property type="molecule type" value="Genomic_DNA"/>
</dbReference>
<accession>A0A4V3WEG8</accession>
<dbReference type="InterPro" id="IPR018062">
    <property type="entry name" value="HTH_AraC-typ_CS"/>
</dbReference>
<organism evidence="6 7">
    <name type="scientific">Cohnella fermenti</name>
    <dbReference type="NCBI Taxonomy" id="2565925"/>
    <lineage>
        <taxon>Bacteria</taxon>
        <taxon>Bacillati</taxon>
        <taxon>Bacillota</taxon>
        <taxon>Bacilli</taxon>
        <taxon>Bacillales</taxon>
        <taxon>Paenibacillaceae</taxon>
        <taxon>Cohnella</taxon>
    </lineage>
</organism>
<evidence type="ECO:0000256" key="1">
    <source>
        <dbReference type="ARBA" id="ARBA00023015"/>
    </source>
</evidence>
<keyword evidence="7" id="KW-1185">Reference proteome</keyword>
<evidence type="ECO:0000313" key="6">
    <source>
        <dbReference type="EMBL" id="THF76265.1"/>
    </source>
</evidence>
<dbReference type="PRINTS" id="PR00032">
    <property type="entry name" value="HTHARAC"/>
</dbReference>
<feature type="domain" description="HTH araC/xylS-type" evidence="5">
    <location>
        <begin position="670"/>
        <end position="769"/>
    </location>
</feature>
<evidence type="ECO:0000256" key="4">
    <source>
        <dbReference type="SAM" id="Phobius"/>
    </source>
</evidence>
<evidence type="ECO:0000313" key="7">
    <source>
        <dbReference type="Proteomes" id="UP000310636"/>
    </source>
</evidence>
<protein>
    <submittedName>
        <fullName evidence="6">AraC family transcriptional regulator</fullName>
    </submittedName>
</protein>
<dbReference type="Proteomes" id="UP000310636">
    <property type="component" value="Unassembled WGS sequence"/>
</dbReference>
<dbReference type="OrthoDB" id="2563880at2"/>
<keyword evidence="2" id="KW-0238">DNA-binding</keyword>
<dbReference type="InterPro" id="IPR009057">
    <property type="entry name" value="Homeodomain-like_sf"/>
</dbReference>
<dbReference type="AlphaFoldDB" id="A0A4V3WEG8"/>
<dbReference type="SMART" id="SM00342">
    <property type="entry name" value="HTH_ARAC"/>
    <property type="match status" value="1"/>
</dbReference>
<feature type="transmembrane region" description="Helical" evidence="4">
    <location>
        <begin position="20"/>
        <end position="40"/>
    </location>
</feature>
<dbReference type="Pfam" id="PF12833">
    <property type="entry name" value="HTH_18"/>
    <property type="match status" value="1"/>
</dbReference>